<evidence type="ECO:0000313" key="3">
    <source>
        <dbReference type="Proteomes" id="UP000694561"/>
    </source>
</evidence>
<gene>
    <name evidence="2" type="primary">GATD3</name>
</gene>
<dbReference type="AlphaFoldDB" id="A0A8C6F146"/>
<evidence type="ECO:0008006" key="4">
    <source>
        <dbReference type="Google" id="ProtNLM"/>
    </source>
</evidence>
<reference evidence="2" key="1">
    <citation type="submission" date="2025-08" db="UniProtKB">
        <authorList>
            <consortium name="Ensembl"/>
        </authorList>
    </citation>
    <scope>IDENTIFICATION</scope>
</reference>
<keyword evidence="3" id="KW-1185">Reference proteome</keyword>
<dbReference type="PANTHER" id="PTHR10224">
    <property type="entry name" value="ES1 PROTEIN HOMOLOG, MITOCHONDRIAL"/>
    <property type="match status" value="1"/>
</dbReference>
<protein>
    <recommendedName>
        <fullName evidence="4">DJ-1/PfpI domain-containing protein</fullName>
    </recommendedName>
</protein>
<dbReference type="PANTHER" id="PTHR10224:SF9">
    <property type="entry name" value="GLUTAMINE AMIDOTRANSFERASE-LIKE CLASS 1 DOMAIN-CONTAINING PROTEIN 3, MITOCHONDRIAL-RELATED"/>
    <property type="match status" value="1"/>
</dbReference>
<dbReference type="SUPFAM" id="SSF52317">
    <property type="entry name" value="Class I glutamine amidotransferase-like"/>
    <property type="match status" value="1"/>
</dbReference>
<feature type="region of interest" description="Disordered" evidence="1">
    <location>
        <begin position="379"/>
        <end position="402"/>
    </location>
</feature>
<dbReference type="GO" id="GO:0005739">
    <property type="term" value="C:mitochondrion"/>
    <property type="evidence" value="ECO:0007669"/>
    <property type="project" value="TreeGrafter"/>
</dbReference>
<dbReference type="InterPro" id="IPR029062">
    <property type="entry name" value="Class_I_gatase-like"/>
</dbReference>
<sequence>MPVRSFGLKPCPPIWTHVSVSSSHQHFCSCGECGPGLASAETHLPAPAWPRLQGDGPWGPWFPGALQRVQTVRDGAVGRSRSAVSWGCGPVRTQTLGRAAGAGRSSLCGRSGAASLVPQSCFLTLPPRFHHRPFPAPNAPWWPCLTQESGWLGVVVRKRPSERAPEDVSSTDPLWSLSLCRLFWGATRTACEPGGQVLLSRGGSFLPRSPVCPHTEPAGGLSLLFPRNVLTESARIARGNITDLAKLSAANHDAAVFPGGFGAAKNLSTFAVDGGDCKVNKDVERVLKEFHQAGKPIGLCCIAPVLAAKVLRRVEVTVGHEQEEGGRWPHAGTAQVIKALGAKHCVTGVTEAHVDQKNKVVTTPAFMCDTAFHHIHDGVGAMSPRKPKRKAPPQMDLRAAPD</sequence>
<name>A0A8C6F146_MONMO</name>
<evidence type="ECO:0000256" key="1">
    <source>
        <dbReference type="SAM" id="MobiDB-lite"/>
    </source>
</evidence>
<dbReference type="Ensembl" id="ENSMMNT00015002920.1">
    <property type="protein sequence ID" value="ENSMMNP00015002648.1"/>
    <property type="gene ID" value="ENSMMNG00015002030.1"/>
</dbReference>
<dbReference type="GeneTree" id="ENSGT00390000003706"/>
<accession>A0A8C6F146</accession>
<proteinExistence type="predicted"/>
<evidence type="ECO:0000313" key="2">
    <source>
        <dbReference type="Ensembl" id="ENSMMNP00015002648.1"/>
    </source>
</evidence>
<reference evidence="2" key="2">
    <citation type="submission" date="2025-09" db="UniProtKB">
        <authorList>
            <consortium name="Ensembl"/>
        </authorList>
    </citation>
    <scope>IDENTIFICATION</scope>
</reference>
<dbReference type="Proteomes" id="UP000694561">
    <property type="component" value="Unplaced"/>
</dbReference>
<organism evidence="2 3">
    <name type="scientific">Monodon monoceros</name>
    <name type="common">Narwhal</name>
    <name type="synonym">Ceratodon monodon</name>
    <dbReference type="NCBI Taxonomy" id="40151"/>
    <lineage>
        <taxon>Eukaryota</taxon>
        <taxon>Metazoa</taxon>
        <taxon>Chordata</taxon>
        <taxon>Craniata</taxon>
        <taxon>Vertebrata</taxon>
        <taxon>Euteleostomi</taxon>
        <taxon>Mammalia</taxon>
        <taxon>Eutheria</taxon>
        <taxon>Laurasiatheria</taxon>
        <taxon>Artiodactyla</taxon>
        <taxon>Whippomorpha</taxon>
        <taxon>Cetacea</taxon>
        <taxon>Odontoceti</taxon>
        <taxon>Monodontidae</taxon>
        <taxon>Monodon</taxon>
    </lineage>
</organism>
<dbReference type="Gene3D" id="3.40.50.880">
    <property type="match status" value="1"/>
</dbReference>